<evidence type="ECO:0000313" key="2">
    <source>
        <dbReference type="EMBL" id="MFD1512533.1"/>
    </source>
</evidence>
<accession>A0ABD6ASM7</accession>
<dbReference type="RefSeq" id="WP_250872508.1">
    <property type="nucleotide sequence ID" value="NZ_JALXFV010000002.1"/>
</dbReference>
<comment type="caution">
    <text evidence="2">The sequence shown here is derived from an EMBL/GenBank/DDBJ whole genome shotgun (WGS) entry which is preliminary data.</text>
</comment>
<keyword evidence="3" id="KW-1185">Reference proteome</keyword>
<evidence type="ECO:0000313" key="3">
    <source>
        <dbReference type="Proteomes" id="UP001597187"/>
    </source>
</evidence>
<protein>
    <submittedName>
        <fullName evidence="2">Uncharacterized protein</fullName>
    </submittedName>
</protein>
<feature type="region of interest" description="Disordered" evidence="1">
    <location>
        <begin position="1"/>
        <end position="26"/>
    </location>
</feature>
<reference evidence="2 3" key="1">
    <citation type="journal article" date="2019" name="Int. J. Syst. Evol. Microbiol.">
        <title>The Global Catalogue of Microorganisms (GCM) 10K type strain sequencing project: providing services to taxonomists for standard genome sequencing and annotation.</title>
        <authorList>
            <consortium name="The Broad Institute Genomics Platform"/>
            <consortium name="The Broad Institute Genome Sequencing Center for Infectious Disease"/>
            <person name="Wu L."/>
            <person name="Ma J."/>
        </authorList>
    </citation>
    <scope>NUCLEOTIDE SEQUENCE [LARGE SCALE GENOMIC DNA]</scope>
    <source>
        <strain evidence="2 3">CGMCC 1.12563</strain>
    </source>
</reference>
<dbReference type="EMBL" id="JBHUDC010000002">
    <property type="protein sequence ID" value="MFD1512533.1"/>
    <property type="molecule type" value="Genomic_DNA"/>
</dbReference>
<organism evidence="2 3">
    <name type="scientific">Halomarina rubra</name>
    <dbReference type="NCBI Taxonomy" id="2071873"/>
    <lineage>
        <taxon>Archaea</taxon>
        <taxon>Methanobacteriati</taxon>
        <taxon>Methanobacteriota</taxon>
        <taxon>Stenosarchaea group</taxon>
        <taxon>Halobacteria</taxon>
        <taxon>Halobacteriales</taxon>
        <taxon>Natronomonadaceae</taxon>
        <taxon>Halomarina</taxon>
    </lineage>
</organism>
<proteinExistence type="predicted"/>
<name>A0ABD6ASM7_9EURY</name>
<sequence length="108" mass="11479">MSAKMAAVVRSLSESPASEAGSLTRTPHSGQISAALLITLPQDEQNSSFGPGVLVSPDIDISTEIYALIKLIETLLVMSDFQSGLHDWLVAAKENPIDVQIQSNQSTV</sequence>
<evidence type="ECO:0000256" key="1">
    <source>
        <dbReference type="SAM" id="MobiDB-lite"/>
    </source>
</evidence>
<dbReference type="Proteomes" id="UP001597187">
    <property type="component" value="Unassembled WGS sequence"/>
</dbReference>
<dbReference type="AlphaFoldDB" id="A0ABD6ASM7"/>
<feature type="compositionally biased region" description="Polar residues" evidence="1">
    <location>
        <begin position="12"/>
        <end position="26"/>
    </location>
</feature>
<gene>
    <name evidence="2" type="ORF">ACFSBT_04465</name>
</gene>